<dbReference type="EMBL" id="JAIMJC010000005">
    <property type="protein sequence ID" value="KAH0525490.1"/>
    <property type="molecule type" value="Genomic_DNA"/>
</dbReference>
<name>A0A9P8HC18_9HYPO</name>
<comment type="caution">
    <text evidence="1">The sequence shown here is derived from an EMBL/GenBank/DDBJ whole genome shotgun (WGS) entry which is preliminary data.</text>
</comment>
<reference evidence="1 2" key="1">
    <citation type="submission" date="2021-08" db="EMBL/GenBank/DDBJ databases">
        <title>The highly contiguous genome resource for Trichoderma semiorbis FJ059, a fungal antagonistic to plant pathogens.</title>
        <authorList>
            <person name="Liu T."/>
        </authorList>
    </citation>
    <scope>NUCLEOTIDE SEQUENCE [LARGE SCALE GENOMIC DNA]</scope>
    <source>
        <strain evidence="1 2">FJ059</strain>
    </source>
</reference>
<proteinExistence type="predicted"/>
<evidence type="ECO:0000313" key="2">
    <source>
        <dbReference type="Proteomes" id="UP000826573"/>
    </source>
</evidence>
<keyword evidence="2" id="KW-1185">Reference proteome</keyword>
<gene>
    <name evidence="1" type="ORF">TsFJ059_007853</name>
</gene>
<dbReference type="Proteomes" id="UP000826573">
    <property type="component" value="Unassembled WGS sequence"/>
</dbReference>
<sequence>MVLSIILTARTATADGLRFAGMNTESCYGTRQHSQRWPNHSEPPKRVGCDIKISAPYFCRLACICKASQAVPDRRRQSGRDKAWAMTMLIVLLPIPANYGHVG</sequence>
<evidence type="ECO:0000313" key="1">
    <source>
        <dbReference type="EMBL" id="KAH0525490.1"/>
    </source>
</evidence>
<accession>A0A9P8HC18</accession>
<organism evidence="1 2">
    <name type="scientific">Trichoderma semiorbis</name>
    <dbReference type="NCBI Taxonomy" id="1491008"/>
    <lineage>
        <taxon>Eukaryota</taxon>
        <taxon>Fungi</taxon>
        <taxon>Dikarya</taxon>
        <taxon>Ascomycota</taxon>
        <taxon>Pezizomycotina</taxon>
        <taxon>Sordariomycetes</taxon>
        <taxon>Hypocreomycetidae</taxon>
        <taxon>Hypocreales</taxon>
        <taxon>Hypocreaceae</taxon>
        <taxon>Trichoderma</taxon>
    </lineage>
</organism>
<dbReference type="AlphaFoldDB" id="A0A9P8HC18"/>
<protein>
    <submittedName>
        <fullName evidence="1">Uncharacterized protein</fullName>
    </submittedName>
</protein>